<evidence type="ECO:0000313" key="7">
    <source>
        <dbReference type="EMBL" id="NEU74475.1"/>
    </source>
</evidence>
<dbReference type="GO" id="GO:0008320">
    <property type="term" value="F:protein transmembrane transporter activity"/>
    <property type="evidence" value="ECO:0007669"/>
    <property type="project" value="TreeGrafter"/>
</dbReference>
<evidence type="ECO:0000256" key="1">
    <source>
        <dbReference type="ARBA" id="ARBA00022452"/>
    </source>
</evidence>
<dbReference type="Proteomes" id="UP000031549">
    <property type="component" value="Unassembled WGS sequence"/>
</dbReference>
<name>A0A846HAU1_9CYAN</name>
<dbReference type="GO" id="GO:0098046">
    <property type="term" value="C:type V protein secretion system complex"/>
    <property type="evidence" value="ECO:0007669"/>
    <property type="project" value="TreeGrafter"/>
</dbReference>
<dbReference type="PANTHER" id="PTHR34597:SF3">
    <property type="entry name" value="OUTER MEMBRANE TRANSPORTER CDIB"/>
    <property type="match status" value="1"/>
</dbReference>
<reference evidence="7 8" key="1">
    <citation type="journal article" date="2015" name="Genome Announc.">
        <title>Draft Genome Sequence of Cyanobacterium Hassallia byssoidea Strain VB512170, Isolated from Monuments in India.</title>
        <authorList>
            <person name="Singh D."/>
            <person name="Chandrababunaidu M.M."/>
            <person name="Panda A."/>
            <person name="Sen D."/>
            <person name="Bhattacharyya S."/>
            <person name="Adhikary S.P."/>
            <person name="Tripathy S."/>
        </authorList>
    </citation>
    <scope>NUCLEOTIDE SEQUENCE [LARGE SCALE GENOMIC DNA]</scope>
    <source>
        <strain evidence="7 8">VB512170</strain>
    </source>
</reference>
<protein>
    <submittedName>
        <fullName evidence="7">ShlB/FhaC/HecB family hemolysin secretion/activation protein</fullName>
    </submittedName>
</protein>
<feature type="transmembrane region" description="Helical" evidence="4">
    <location>
        <begin position="12"/>
        <end position="32"/>
    </location>
</feature>
<organism evidence="7 8">
    <name type="scientific">Hassallia byssoidea VB512170</name>
    <dbReference type="NCBI Taxonomy" id="1304833"/>
    <lineage>
        <taxon>Bacteria</taxon>
        <taxon>Bacillati</taxon>
        <taxon>Cyanobacteriota</taxon>
        <taxon>Cyanophyceae</taxon>
        <taxon>Nostocales</taxon>
        <taxon>Tolypothrichaceae</taxon>
        <taxon>Hassallia</taxon>
    </lineage>
</organism>
<dbReference type="GO" id="GO:0046819">
    <property type="term" value="P:protein secretion by the type V secretion system"/>
    <property type="evidence" value="ECO:0007669"/>
    <property type="project" value="TreeGrafter"/>
</dbReference>
<gene>
    <name evidence="7" type="ORF">PI95_018395</name>
</gene>
<dbReference type="InterPro" id="IPR051544">
    <property type="entry name" value="TPS_OM_transporter"/>
</dbReference>
<comment type="caution">
    <text evidence="7">The sequence shown here is derived from an EMBL/GenBank/DDBJ whole genome shotgun (WGS) entry which is preliminary data.</text>
</comment>
<keyword evidence="1" id="KW-1134">Transmembrane beta strand</keyword>
<evidence type="ECO:0000313" key="8">
    <source>
        <dbReference type="Proteomes" id="UP000031549"/>
    </source>
</evidence>
<evidence type="ECO:0000259" key="5">
    <source>
        <dbReference type="Pfam" id="PF03865"/>
    </source>
</evidence>
<feature type="domain" description="Polypeptide-transport-associated ShlB-type" evidence="6">
    <location>
        <begin position="82"/>
        <end position="159"/>
    </location>
</feature>
<keyword evidence="4" id="KW-1133">Transmembrane helix</keyword>
<keyword evidence="3" id="KW-0998">Cell outer membrane</keyword>
<keyword evidence="8" id="KW-1185">Reference proteome</keyword>
<evidence type="ECO:0000259" key="6">
    <source>
        <dbReference type="Pfam" id="PF08479"/>
    </source>
</evidence>
<dbReference type="InterPro" id="IPR005565">
    <property type="entry name" value="Hemolysn_activator_HlyB_C"/>
</dbReference>
<evidence type="ECO:0000256" key="3">
    <source>
        <dbReference type="ARBA" id="ARBA00023237"/>
    </source>
</evidence>
<keyword evidence="2 4" id="KW-0812">Transmembrane</keyword>
<evidence type="ECO:0000256" key="2">
    <source>
        <dbReference type="ARBA" id="ARBA00022692"/>
    </source>
</evidence>
<dbReference type="EMBL" id="JTCM02000042">
    <property type="protein sequence ID" value="NEU74475.1"/>
    <property type="molecule type" value="Genomic_DNA"/>
</dbReference>
<sequence length="589" mass="66090">MCVKNSYRMRFFWQLLVLNLGLLAVSGIYLSARSQNIPPVQIPNREQPQTPELLLPQEELLQILPSAPNLPEQNLDIPRPINVKRFDFVGNTKEVFSQERLRKELLEEFTNTDISFAQLLQAASKITALYIKEGYYTSGAYIPEQTLTGDVVKIQIVEGSLQEIRIAREQTSSRRLNDNYVRSRLNLATAKPLNVRHLEEALQLLQQDPLISKISAELSAGTIPGTNLLKITIEEADSFSTQIIADNSRNPSIGSFRRGLEIEQANLTGLGDSLNIAYNNTDGSNAIDASYTIPINPHNGTINFSYSTTLSNIIEPPFDDLDIESNYRNYELTVRQPIVQNANKKFTQELALGLTLTRRESDTSILGVNFPISVGADAQGNTRISALRFFQEYERSSFQQVLIARSQFSLGVGAFDATINDKAPDGRFFAWRGQLQWLRLLNLETDNPRVAPKLLLRSDVQLASRAIVPLEQFTLGGIYSVRGYRQDAVFSDNGVFVSADLQLPIYNTDNGKNVLQLIPFVDIGTAWNSSGRNTPNPNTLASVGLGLQWEMGERFKARLDYGIPLVDVNSRDRTWQEKGLYFSVQYNPF</sequence>
<dbReference type="AlphaFoldDB" id="A0A846HAU1"/>
<dbReference type="InterPro" id="IPR013686">
    <property type="entry name" value="Polypept-transport_assoc_ShlB"/>
</dbReference>
<accession>A0A846HAU1</accession>
<proteinExistence type="predicted"/>
<dbReference type="Pfam" id="PF03865">
    <property type="entry name" value="ShlB"/>
    <property type="match status" value="1"/>
</dbReference>
<dbReference type="Gene3D" id="3.10.20.310">
    <property type="entry name" value="membrane protein fhac"/>
    <property type="match status" value="1"/>
</dbReference>
<keyword evidence="4" id="KW-0472">Membrane</keyword>
<evidence type="ECO:0000256" key="4">
    <source>
        <dbReference type="SAM" id="Phobius"/>
    </source>
</evidence>
<feature type="domain" description="Haemolysin activator HlyB C-terminal" evidence="5">
    <location>
        <begin position="229"/>
        <end position="548"/>
    </location>
</feature>
<dbReference type="Gene3D" id="2.40.160.50">
    <property type="entry name" value="membrane protein fhac: a member of the omp85/tpsb transporter family"/>
    <property type="match status" value="1"/>
</dbReference>
<dbReference type="Pfam" id="PF08479">
    <property type="entry name" value="POTRA_2"/>
    <property type="match status" value="1"/>
</dbReference>
<dbReference type="PANTHER" id="PTHR34597">
    <property type="entry name" value="SLR1661 PROTEIN"/>
    <property type="match status" value="1"/>
</dbReference>